<dbReference type="Gene3D" id="1.10.472.10">
    <property type="entry name" value="Cyclin-like"/>
    <property type="match status" value="2"/>
</dbReference>
<evidence type="ECO:0000256" key="1">
    <source>
        <dbReference type="RuleBase" id="RU000383"/>
    </source>
</evidence>
<gene>
    <name evidence="3" type="primary">NCAS0F02090</name>
    <name evidence="3" type="ordered locus">NCAS_0F02090</name>
</gene>
<evidence type="ECO:0000259" key="2">
    <source>
        <dbReference type="SMART" id="SM00385"/>
    </source>
</evidence>
<dbReference type="SMART" id="SM00385">
    <property type="entry name" value="CYCLIN"/>
    <property type="match status" value="1"/>
</dbReference>
<dbReference type="GO" id="GO:0031124">
    <property type="term" value="P:mRNA 3'-end processing"/>
    <property type="evidence" value="ECO:0007669"/>
    <property type="project" value="EnsemblFungi"/>
</dbReference>
<reference evidence="3 4" key="1">
    <citation type="journal article" date="2011" name="Proc. Natl. Acad. Sci. U.S.A.">
        <title>Evolutionary erosion of yeast sex chromosomes by mating-type switching accidents.</title>
        <authorList>
            <person name="Gordon J.L."/>
            <person name="Armisen D."/>
            <person name="Proux-Wera E."/>
            <person name="Oheigeartaigh S.S."/>
            <person name="Byrne K.P."/>
            <person name="Wolfe K.H."/>
        </authorList>
    </citation>
    <scope>NUCLEOTIDE SEQUENCE [LARGE SCALE GENOMIC DNA]</scope>
    <source>
        <strain evidence="4">ATCC 76901 / BCRC 22586 / CBS 4309 / NBRC 1992 / NRRL Y-12630</strain>
    </source>
</reference>
<dbReference type="InterPro" id="IPR006671">
    <property type="entry name" value="Cyclin_N"/>
</dbReference>
<dbReference type="Proteomes" id="UP000001640">
    <property type="component" value="Chromosome 6"/>
</dbReference>
<dbReference type="InParanoid" id="G0VGS2"/>
<evidence type="ECO:0000313" key="3">
    <source>
        <dbReference type="EMBL" id="CCC70693.1"/>
    </source>
</evidence>
<dbReference type="GO" id="GO:0006357">
    <property type="term" value="P:regulation of transcription by RNA polymerase II"/>
    <property type="evidence" value="ECO:0007669"/>
    <property type="project" value="InterPro"/>
</dbReference>
<dbReference type="OrthoDB" id="4951845at2759"/>
<name>G0VGS2_NAUCA</name>
<sequence length="330" mass="38964">MSLSPPTFQTQLTLSRPYLTRRQISKLQCKTITDRRSYNQKKIVVIRYLSELCTRLNFPRKTLETALYYYQRYHLFNSFETELCYTLATSCLVLSCKQVETMKKINEICNLSFVLRNIKMNPMKNAEILNNFKKQLFHLELKILEACSFDYRINNYVHADEFIVKFGKKLGFSYQVCHLAWLIGYDVLKLEIMLIVPQHCISLAVLKIATELIGQDLEIWKKRETFIKLDVQQLQFQEAYFDILNFFINAFELCDLKDNLPVGVPMISIDTFIQLKKRAGPEVGIREMNESSLKADEYFAVQREYTVRERRYTLIQSLVKDESNSLEKMH</sequence>
<dbReference type="GO" id="GO:0016538">
    <property type="term" value="F:cyclin-dependent protein serine/threonine kinase regulator activity"/>
    <property type="evidence" value="ECO:0007669"/>
    <property type="project" value="EnsemblFungi"/>
</dbReference>
<dbReference type="GO" id="GO:0005730">
    <property type="term" value="C:nucleolus"/>
    <property type="evidence" value="ECO:0007669"/>
    <property type="project" value="EnsemblFungi"/>
</dbReference>
<accession>G0VGS2</accession>
<comment type="similarity">
    <text evidence="1">Belongs to the cyclin family.</text>
</comment>
<organism evidence="3 4">
    <name type="scientific">Naumovozyma castellii</name>
    <name type="common">Yeast</name>
    <name type="synonym">Saccharomyces castellii</name>
    <dbReference type="NCBI Taxonomy" id="27288"/>
    <lineage>
        <taxon>Eukaryota</taxon>
        <taxon>Fungi</taxon>
        <taxon>Dikarya</taxon>
        <taxon>Ascomycota</taxon>
        <taxon>Saccharomycotina</taxon>
        <taxon>Saccharomycetes</taxon>
        <taxon>Saccharomycetales</taxon>
        <taxon>Saccharomycetaceae</taxon>
        <taxon>Naumovozyma</taxon>
    </lineage>
</organism>
<dbReference type="GO" id="GO:0005829">
    <property type="term" value="C:cytosol"/>
    <property type="evidence" value="ECO:0007669"/>
    <property type="project" value="EnsemblFungi"/>
</dbReference>
<dbReference type="InterPro" id="IPR036915">
    <property type="entry name" value="Cyclin-like_sf"/>
</dbReference>
<dbReference type="eggNOG" id="KOG0834">
    <property type="taxonomic scope" value="Eukaryota"/>
</dbReference>
<dbReference type="InterPro" id="IPR013763">
    <property type="entry name" value="Cyclin-like_dom"/>
</dbReference>
<dbReference type="FunCoup" id="G0VGS2">
    <property type="interactions" value="134"/>
</dbReference>
<keyword evidence="1" id="KW-0195">Cyclin</keyword>
<dbReference type="Pfam" id="PF00134">
    <property type="entry name" value="Cyclin_N"/>
    <property type="match status" value="1"/>
</dbReference>
<keyword evidence="4" id="KW-1185">Reference proteome</keyword>
<dbReference type="GO" id="GO:0070692">
    <property type="term" value="C:CTDK-1 complex"/>
    <property type="evidence" value="ECO:0007669"/>
    <property type="project" value="EnsemblFungi"/>
</dbReference>
<dbReference type="KEGG" id="ncs:NCAS_0F02090"/>
<dbReference type="PANTHER" id="PTHR10026">
    <property type="entry name" value="CYCLIN"/>
    <property type="match status" value="1"/>
</dbReference>
<feature type="domain" description="Cyclin-like" evidence="2">
    <location>
        <begin position="47"/>
        <end position="145"/>
    </location>
</feature>
<evidence type="ECO:0000313" key="4">
    <source>
        <dbReference type="Proteomes" id="UP000001640"/>
    </source>
</evidence>
<dbReference type="AlphaFoldDB" id="G0VGS2"/>
<dbReference type="STRING" id="1064592.G0VGS2"/>
<dbReference type="GO" id="GO:0045943">
    <property type="term" value="P:positive regulation of transcription by RNA polymerase I"/>
    <property type="evidence" value="ECO:0007669"/>
    <property type="project" value="EnsemblFungi"/>
</dbReference>
<dbReference type="InterPro" id="IPR043198">
    <property type="entry name" value="Cyclin/Ssn8"/>
</dbReference>
<dbReference type="HOGENOM" id="CLU_842225_0_0_1"/>
<reference key="2">
    <citation type="submission" date="2011-08" db="EMBL/GenBank/DDBJ databases">
        <title>Genome sequence of Naumovozyma castellii.</title>
        <authorList>
            <person name="Gordon J.L."/>
            <person name="Armisen D."/>
            <person name="Proux-Wera E."/>
            <person name="OhEigeartaigh S.S."/>
            <person name="Byrne K.P."/>
            <person name="Wolfe K.H."/>
        </authorList>
    </citation>
    <scope>NUCLEOTIDE SEQUENCE</scope>
    <source>
        <strain>Type strain:CBS 4309</strain>
    </source>
</reference>
<dbReference type="OMA" id="FMLGNKR"/>
<dbReference type="EMBL" id="HE576757">
    <property type="protein sequence ID" value="CCC70693.1"/>
    <property type="molecule type" value="Genomic_DNA"/>
</dbReference>
<proteinExistence type="inferred from homology"/>
<dbReference type="RefSeq" id="XP_003677048.1">
    <property type="nucleotide sequence ID" value="XM_003677000.1"/>
</dbReference>
<dbReference type="SUPFAM" id="SSF47954">
    <property type="entry name" value="Cyclin-like"/>
    <property type="match status" value="2"/>
</dbReference>
<dbReference type="GO" id="GO:0045903">
    <property type="term" value="P:positive regulation of translational fidelity"/>
    <property type="evidence" value="ECO:0007669"/>
    <property type="project" value="EnsemblFungi"/>
</dbReference>
<protein>
    <recommendedName>
        <fullName evidence="2">Cyclin-like domain-containing protein</fullName>
    </recommendedName>
</protein>
<dbReference type="GO" id="GO:0032786">
    <property type="term" value="P:positive regulation of DNA-templated transcription, elongation"/>
    <property type="evidence" value="ECO:0007669"/>
    <property type="project" value="EnsemblFungi"/>
</dbReference>
<dbReference type="GeneID" id="96904341"/>